<dbReference type="Pfam" id="PF01343">
    <property type="entry name" value="Peptidase_S49"/>
    <property type="match status" value="1"/>
</dbReference>
<evidence type="ECO:0000313" key="6">
    <source>
        <dbReference type="EMBL" id="KKR30200.1"/>
    </source>
</evidence>
<reference evidence="6 7" key="1">
    <citation type="journal article" date="2015" name="Nature">
        <title>rRNA introns, odd ribosomes, and small enigmatic genomes across a large radiation of phyla.</title>
        <authorList>
            <person name="Brown C.T."/>
            <person name="Hug L.A."/>
            <person name="Thomas B.C."/>
            <person name="Sharon I."/>
            <person name="Castelle C.J."/>
            <person name="Singh A."/>
            <person name="Wilkins M.J."/>
            <person name="Williams K.H."/>
            <person name="Banfield J.F."/>
        </authorList>
    </citation>
    <scope>NUCLEOTIDE SEQUENCE [LARGE SCALE GENOMIC DNA]</scope>
</reference>
<dbReference type="EMBL" id="LBXL01000011">
    <property type="protein sequence ID" value="KKR30200.1"/>
    <property type="molecule type" value="Genomic_DNA"/>
</dbReference>
<dbReference type="CDD" id="cd07023">
    <property type="entry name" value="S49_Sppa_N_C"/>
    <property type="match status" value="1"/>
</dbReference>
<sequence length="229" mass="24955">MVGINLHGSLFTYIPPKSDSSLIEDTDVVSSDDIVYYINQVKEDEKIKAILLEVDSYGGTPVSGEEVANALKASTKPTVALIRQAGISAAYWAATGANYIFASKNSDVGSIGVTQSYLDNINKNQKEGNSFIQLSVGKFKDMGNPDKPLTEEEKAIITRDLNIIHKNFIEAVSINRKIPLADVQKIADGSSVLGEKAKELHLIDAIGSIQEVEKYLSDKIGEKAEVCWY</sequence>
<accession>A0A0G0S652</accession>
<evidence type="ECO:0000259" key="5">
    <source>
        <dbReference type="Pfam" id="PF01343"/>
    </source>
</evidence>
<dbReference type="Gene3D" id="3.90.226.10">
    <property type="entry name" value="2-enoyl-CoA Hydratase, Chain A, domain 1"/>
    <property type="match status" value="2"/>
</dbReference>
<dbReference type="InterPro" id="IPR047272">
    <property type="entry name" value="S49_SppA_C"/>
</dbReference>
<dbReference type="InterPro" id="IPR002142">
    <property type="entry name" value="Peptidase_S49"/>
</dbReference>
<dbReference type="InterPro" id="IPR029045">
    <property type="entry name" value="ClpP/crotonase-like_dom_sf"/>
</dbReference>
<protein>
    <submittedName>
        <fullName evidence="6">Signal peptide peptidase SppA, 36K type</fullName>
    </submittedName>
</protein>
<evidence type="ECO:0000256" key="4">
    <source>
        <dbReference type="ARBA" id="ARBA00022825"/>
    </source>
</evidence>
<feature type="domain" description="Peptidase S49" evidence="5">
    <location>
        <begin position="71"/>
        <end position="216"/>
    </location>
</feature>
<comment type="caution">
    <text evidence="6">The sequence shown here is derived from an EMBL/GenBank/DDBJ whole genome shotgun (WGS) entry which is preliminary data.</text>
</comment>
<comment type="similarity">
    <text evidence="1">Belongs to the peptidase S49 family.</text>
</comment>
<organism evidence="6 7">
    <name type="scientific">Candidatus Woesebacteria bacterium GW2011_GWA1_39_8</name>
    <dbReference type="NCBI Taxonomy" id="1618552"/>
    <lineage>
        <taxon>Bacteria</taxon>
        <taxon>Candidatus Woeseibacteriota</taxon>
    </lineage>
</organism>
<evidence type="ECO:0000313" key="7">
    <source>
        <dbReference type="Proteomes" id="UP000034793"/>
    </source>
</evidence>
<keyword evidence="3" id="KW-0378">Hydrolase</keyword>
<dbReference type="GO" id="GO:0006508">
    <property type="term" value="P:proteolysis"/>
    <property type="evidence" value="ECO:0007669"/>
    <property type="project" value="UniProtKB-KW"/>
</dbReference>
<dbReference type="SUPFAM" id="SSF52096">
    <property type="entry name" value="ClpP/crotonase"/>
    <property type="match status" value="1"/>
</dbReference>
<dbReference type="GO" id="GO:0008236">
    <property type="term" value="F:serine-type peptidase activity"/>
    <property type="evidence" value="ECO:0007669"/>
    <property type="project" value="UniProtKB-KW"/>
</dbReference>
<evidence type="ECO:0000256" key="2">
    <source>
        <dbReference type="ARBA" id="ARBA00022670"/>
    </source>
</evidence>
<proteinExistence type="inferred from homology"/>
<evidence type="ECO:0000256" key="3">
    <source>
        <dbReference type="ARBA" id="ARBA00022801"/>
    </source>
</evidence>
<gene>
    <name evidence="6" type="ORF">UT61_C0011G0023</name>
</gene>
<dbReference type="Proteomes" id="UP000034793">
    <property type="component" value="Unassembled WGS sequence"/>
</dbReference>
<dbReference type="PANTHER" id="PTHR42987:SF4">
    <property type="entry name" value="PROTEASE SOHB-RELATED"/>
    <property type="match status" value="1"/>
</dbReference>
<evidence type="ECO:0000256" key="1">
    <source>
        <dbReference type="ARBA" id="ARBA00008683"/>
    </source>
</evidence>
<keyword evidence="4" id="KW-0720">Serine protease</keyword>
<keyword evidence="2" id="KW-0645">Protease</keyword>
<dbReference type="AlphaFoldDB" id="A0A0G0S652"/>
<name>A0A0G0S652_9BACT</name>
<dbReference type="PANTHER" id="PTHR42987">
    <property type="entry name" value="PEPTIDASE S49"/>
    <property type="match status" value="1"/>
</dbReference>